<dbReference type="GO" id="GO:0035196">
    <property type="term" value="P:miRNA processing"/>
    <property type="evidence" value="ECO:0007669"/>
    <property type="project" value="TreeGrafter"/>
</dbReference>
<reference evidence="8" key="3">
    <citation type="submission" date="2025-09" db="UniProtKB">
        <authorList>
            <consortium name="Ensembl"/>
        </authorList>
    </citation>
    <scope>IDENTIFICATION</scope>
</reference>
<dbReference type="GO" id="GO:0043488">
    <property type="term" value="P:regulation of mRNA stability"/>
    <property type="evidence" value="ECO:0007669"/>
    <property type="project" value="TreeGrafter"/>
</dbReference>
<dbReference type="GO" id="GO:0005829">
    <property type="term" value="C:cytosol"/>
    <property type="evidence" value="ECO:0007669"/>
    <property type="project" value="TreeGrafter"/>
</dbReference>
<dbReference type="FunFam" id="1.25.10.10:FF:000004">
    <property type="entry name" value="Pumilio homolog 1 isoform 2"/>
    <property type="match status" value="1"/>
</dbReference>
<dbReference type="InterPro" id="IPR001313">
    <property type="entry name" value="Pumilio_RNA-bd_rpt"/>
</dbReference>
<dbReference type="InterPro" id="IPR033712">
    <property type="entry name" value="Pumilio_RNA-bd"/>
</dbReference>
<evidence type="ECO:0000256" key="6">
    <source>
        <dbReference type="SAM" id="MobiDB-lite"/>
    </source>
</evidence>
<dbReference type="Ensembl" id="ENSSFOT00015054500.1">
    <property type="protein sequence ID" value="ENSSFOP00015076812.1"/>
    <property type="gene ID" value="ENSSFOG00015003476.2"/>
</dbReference>
<dbReference type="GeneTree" id="ENSGT00940000157575"/>
<dbReference type="Proteomes" id="UP000694397">
    <property type="component" value="Chromosome 15"/>
</dbReference>
<dbReference type="CDD" id="cd07920">
    <property type="entry name" value="Pumilio"/>
    <property type="match status" value="1"/>
</dbReference>
<accession>A0A8C9WLR2</accession>
<feature type="repeat" description="Pumilio" evidence="5">
    <location>
        <begin position="842"/>
        <end position="879"/>
    </location>
</feature>
<keyword evidence="3" id="KW-0677">Repeat</keyword>
<dbReference type="InterPro" id="IPR016024">
    <property type="entry name" value="ARM-type_fold"/>
</dbReference>
<feature type="compositionally biased region" description="Basic and acidic residues" evidence="6">
    <location>
        <begin position="238"/>
        <end position="270"/>
    </location>
</feature>
<dbReference type="Pfam" id="PF00806">
    <property type="entry name" value="PUF"/>
    <property type="match status" value="8"/>
</dbReference>
<feature type="repeat" description="Pumilio" evidence="5">
    <location>
        <begin position="952"/>
        <end position="987"/>
    </location>
</feature>
<proteinExistence type="predicted"/>
<keyword evidence="9" id="KW-1185">Reference proteome</keyword>
<feature type="repeat" description="Pumilio" evidence="5">
    <location>
        <begin position="770"/>
        <end position="805"/>
    </location>
</feature>
<keyword evidence="4" id="KW-0694">RNA-binding</keyword>
<protein>
    <submittedName>
        <fullName evidence="8">Pumilio RNA binding family member 2</fullName>
    </submittedName>
</protein>
<comment type="subcellular location">
    <subcellularLocation>
        <location evidence="1">Cytoplasmic granule</location>
    </subcellularLocation>
</comment>
<feature type="compositionally biased region" description="Low complexity" evidence="6">
    <location>
        <begin position="558"/>
        <end position="583"/>
    </location>
</feature>
<evidence type="ECO:0000256" key="2">
    <source>
        <dbReference type="ARBA" id="ARBA00022490"/>
    </source>
</evidence>
<dbReference type="SUPFAM" id="SSF48371">
    <property type="entry name" value="ARM repeat"/>
    <property type="match status" value="1"/>
</dbReference>
<feature type="compositionally biased region" description="Gly residues" evidence="6">
    <location>
        <begin position="45"/>
        <end position="54"/>
    </location>
</feature>
<evidence type="ECO:0000256" key="1">
    <source>
        <dbReference type="ARBA" id="ARBA00004463"/>
    </source>
</evidence>
<feature type="region of interest" description="Disordered" evidence="6">
    <location>
        <begin position="234"/>
        <end position="308"/>
    </location>
</feature>
<feature type="region of interest" description="Disordered" evidence="6">
    <location>
        <begin position="31"/>
        <end position="92"/>
    </location>
</feature>
<dbReference type="PROSITE" id="PS50303">
    <property type="entry name" value="PUM_HD"/>
    <property type="match status" value="1"/>
</dbReference>
<gene>
    <name evidence="8" type="primary">PUM2</name>
    <name evidence="8" type="synonym">pum2</name>
</gene>
<dbReference type="InterPro" id="IPR011989">
    <property type="entry name" value="ARM-like"/>
</dbReference>
<reference evidence="8 9" key="1">
    <citation type="submission" date="2019-04" db="EMBL/GenBank/DDBJ databases">
        <authorList>
            <consortium name="Wellcome Sanger Institute Data Sharing"/>
        </authorList>
    </citation>
    <scope>NUCLEOTIDE SEQUENCE [LARGE SCALE GENOMIC DNA]</scope>
</reference>
<dbReference type="GO" id="GO:0003730">
    <property type="term" value="F:mRNA 3'-UTR binding"/>
    <property type="evidence" value="ECO:0007669"/>
    <property type="project" value="TreeGrafter"/>
</dbReference>
<feature type="region of interest" description="Disordered" evidence="6">
    <location>
        <begin position="664"/>
        <end position="694"/>
    </location>
</feature>
<feature type="region of interest" description="Disordered" evidence="6">
    <location>
        <begin position="529"/>
        <end position="592"/>
    </location>
</feature>
<dbReference type="Gene3D" id="1.25.10.10">
    <property type="entry name" value="Leucine-rich Repeat Variant"/>
    <property type="match status" value="1"/>
</dbReference>
<feature type="repeat" description="Pumilio" evidence="5">
    <location>
        <begin position="916"/>
        <end position="951"/>
    </location>
</feature>
<dbReference type="SMART" id="SM00025">
    <property type="entry name" value="Pumilio"/>
    <property type="match status" value="8"/>
</dbReference>
<keyword evidence="2" id="KW-0963">Cytoplasm</keyword>
<feature type="repeat" description="Pumilio" evidence="5">
    <location>
        <begin position="1024"/>
        <end position="1066"/>
    </location>
</feature>
<dbReference type="PROSITE" id="PS50302">
    <property type="entry name" value="PUM"/>
    <property type="match status" value="8"/>
</dbReference>
<dbReference type="PANTHER" id="PTHR12537">
    <property type="entry name" value="RNA BINDING PROTEIN PUMILIO-RELATED"/>
    <property type="match status" value="1"/>
</dbReference>
<dbReference type="AlphaFoldDB" id="A0A8C9WLR2"/>
<sequence length="1110" mass="118387">MSIPCVLLGMNEVGWQETRGGMLHANGAQESAGLRVPGPGALAGSSGGGSGTQGPVGTPQALDGGSNPHTLPPASAAGTAGPQGPLSGRSQDDATVGYFFQRQPGEQLAGYTSKHRWPTGDGINMDQVRSMDEMNHDFQALALESRGMGELLPAKKLWESDELGKDGQKAMFLGEEWRENTWGASHHSVSQPIMVQRARPGHGFHGNNEVGAVLSPRSESGGLGVSMVEYVLSSSPGDKLDGHGGPDGTEKVDPKDKPSPFEEDKSREMSQGEGDDVSKANSRGLPNGMEGDCKDFNRTPGSRQASPTEVAERIGSSQAGQELMGQHQHPGQTISKAPAEEFQNPEAQGMDGMEQVGLESLQFDYAGNQVQMDSSGAPVGLFDYNSQQQVRGLRSMPSGTQKPLKHHVLCPVHFAHQVMRAGANQRPLTPGQGQQNQQESLAAGNPALAFGQGLATGMQGYQVLAPAAYYDQTGALVMGPGARAGLSGPVRLVQTPVLINPAAAQAAASASGSGNSLTGAANGLFRPISGQQQQQQQPPPPQQQQQPPAPPPPPPHASGSMPSSSFYGSGSVAPSSQSSSLFSHGPAAPPASSSLGFGTAGSLGAAIGSALGGFGSSVSSSGNTSAARRDSLSAGSELYKRSGGGLTPIGQPFYNSLGFSSSPSPLGMPLPSQTPGHSLTPPPSLSSHGSSSSLHLGGLTNGSGRYISAAPGAEAKYRGAGATSSLFSSGSQLFPPSRLRYSRSDIMPSGRSRLLEDFRNNRFPNLQLRDLAGHIVEFSQDQHGSRFIQQKLERATPTERQMVFTEILQAAYQLMTDVFGNYVIQKFFEFGNVEQKLALATRIRGHVLPLALQMYGCRVIQKALESISSDQQVISEMVRELDGHVLKCVKDQNGNHVVQKCIECVQPQALQFIIDAFKGQVFVLSTHPYGCRVIQRILEHCTQEQTLPILEELHQHTEQLVQDQYGNYVIQHVLEHGRAEDKSKIVAEIRGKVLALSQHKFASNVVEKCVTHSSRTERALLIDEVCCQNDGPHSALYTMMKDQYANYVVQKMIDVAEPAQRKIIMHKIRPHITTLRKYTYGKHILAKLEKYYMKNNADLGPIGVPTNGLL</sequence>
<evidence type="ECO:0000256" key="4">
    <source>
        <dbReference type="ARBA" id="ARBA00022884"/>
    </source>
</evidence>
<feature type="repeat" description="Pumilio" evidence="5">
    <location>
        <begin position="806"/>
        <end position="841"/>
    </location>
</feature>
<dbReference type="InterPro" id="IPR033133">
    <property type="entry name" value="PUM-HD"/>
</dbReference>
<evidence type="ECO:0000256" key="5">
    <source>
        <dbReference type="PROSITE-ProRule" id="PRU00317"/>
    </source>
</evidence>
<feature type="compositionally biased region" description="Pro residues" evidence="6">
    <location>
        <begin position="537"/>
        <end position="556"/>
    </location>
</feature>
<organism evidence="8 9">
    <name type="scientific">Scleropages formosus</name>
    <name type="common">Asian bonytongue</name>
    <name type="synonym">Osteoglossum formosum</name>
    <dbReference type="NCBI Taxonomy" id="113540"/>
    <lineage>
        <taxon>Eukaryota</taxon>
        <taxon>Metazoa</taxon>
        <taxon>Chordata</taxon>
        <taxon>Craniata</taxon>
        <taxon>Vertebrata</taxon>
        <taxon>Euteleostomi</taxon>
        <taxon>Actinopterygii</taxon>
        <taxon>Neopterygii</taxon>
        <taxon>Teleostei</taxon>
        <taxon>Osteoglossocephala</taxon>
        <taxon>Osteoglossomorpha</taxon>
        <taxon>Osteoglossiformes</taxon>
        <taxon>Osteoglossidae</taxon>
        <taxon>Scleropages</taxon>
    </lineage>
</organism>
<evidence type="ECO:0000313" key="8">
    <source>
        <dbReference type="Ensembl" id="ENSSFOP00015076812.1"/>
    </source>
</evidence>
<feature type="domain" description="PUM-HD" evidence="7">
    <location>
        <begin position="750"/>
        <end position="1092"/>
    </location>
</feature>
<feature type="repeat" description="Pumilio" evidence="5">
    <location>
        <begin position="988"/>
        <end position="1023"/>
    </location>
</feature>
<name>A0A8C9WLR2_SCLFO</name>
<evidence type="ECO:0000256" key="3">
    <source>
        <dbReference type="ARBA" id="ARBA00022737"/>
    </source>
</evidence>
<evidence type="ECO:0000259" key="7">
    <source>
        <dbReference type="PROSITE" id="PS50303"/>
    </source>
</evidence>
<feature type="repeat" description="Pumilio" evidence="5">
    <location>
        <begin position="880"/>
        <end position="915"/>
    </location>
</feature>
<dbReference type="PANTHER" id="PTHR12537:SF52">
    <property type="entry name" value="PUMILIO HOMOLOG 2"/>
    <property type="match status" value="1"/>
</dbReference>
<evidence type="ECO:0000313" key="9">
    <source>
        <dbReference type="Proteomes" id="UP000694397"/>
    </source>
</evidence>
<reference evidence="8" key="2">
    <citation type="submission" date="2025-08" db="UniProtKB">
        <authorList>
            <consortium name="Ensembl"/>
        </authorList>
    </citation>
    <scope>IDENTIFICATION</scope>
</reference>